<feature type="domain" description="Choline/carnitine acyltransferase" evidence="3">
    <location>
        <begin position="21"/>
        <end position="126"/>
    </location>
</feature>
<accession>A0AAD4BDB8</accession>
<evidence type="ECO:0000313" key="7">
    <source>
        <dbReference type="EMBL" id="KAF8440765.1"/>
    </source>
</evidence>
<dbReference type="GO" id="GO:0004092">
    <property type="term" value="F:carnitine O-acetyltransferase activity"/>
    <property type="evidence" value="ECO:0007669"/>
    <property type="project" value="TreeGrafter"/>
</dbReference>
<sequence>MTKFHLTPGSTFANRDALPKLPIPPLEDTCNNLTALRGLQDDEEHAATTLAVQKFREGDGPALQERLKQWAAGRASYLSHTDPVVLAFNPFFVLENDPTPNRGSQLPRAAALIISSLGFIHDLRAGLQSRTSLPKPTQGDTAPLSLHGAIRY</sequence>
<protein>
    <recommendedName>
        <fullName evidence="3">Choline/carnitine acyltransferase domain-containing protein</fullName>
    </recommendedName>
</protein>
<evidence type="ECO:0000256" key="2">
    <source>
        <dbReference type="SAM" id="MobiDB-lite"/>
    </source>
</evidence>
<evidence type="ECO:0000313" key="4">
    <source>
        <dbReference type="EMBL" id="KAF8419832.1"/>
    </source>
</evidence>
<evidence type="ECO:0000313" key="6">
    <source>
        <dbReference type="EMBL" id="KAF8423431.1"/>
    </source>
</evidence>
<dbReference type="SUPFAM" id="SSF52777">
    <property type="entry name" value="CoA-dependent acyltransferases"/>
    <property type="match status" value="1"/>
</dbReference>
<dbReference type="InterPro" id="IPR042572">
    <property type="entry name" value="Carn_acyl_trans_N"/>
</dbReference>
<dbReference type="PANTHER" id="PTHR22589">
    <property type="entry name" value="CARNITINE O-ACYLTRANSFERASE"/>
    <property type="match status" value="1"/>
</dbReference>
<keyword evidence="1" id="KW-0012">Acyltransferase</keyword>
<keyword evidence="1" id="KW-0808">Transferase</keyword>
<dbReference type="InterPro" id="IPR039551">
    <property type="entry name" value="Cho/carn_acyl_trans"/>
</dbReference>
<proteinExistence type="predicted"/>
<name>A0AAD4BDB8_BOLED</name>
<evidence type="ECO:0000259" key="3">
    <source>
        <dbReference type="Pfam" id="PF00755"/>
    </source>
</evidence>
<dbReference type="EMBL" id="WHUW01000116">
    <property type="protein sequence ID" value="KAF8423431.1"/>
    <property type="molecule type" value="Genomic_DNA"/>
</dbReference>
<reference evidence="4" key="2">
    <citation type="journal article" date="2020" name="Nat. Commun.">
        <title>Large-scale genome sequencing of mycorrhizal fungi provides insights into the early evolution of symbiotic traits.</title>
        <authorList>
            <person name="Miyauchi S."/>
            <person name="Kiss E."/>
            <person name="Kuo A."/>
            <person name="Drula E."/>
            <person name="Kohler A."/>
            <person name="Sanchez-Garcia M."/>
            <person name="Morin E."/>
            <person name="Andreopoulos B."/>
            <person name="Barry K.W."/>
            <person name="Bonito G."/>
            <person name="Buee M."/>
            <person name="Carver A."/>
            <person name="Chen C."/>
            <person name="Cichocki N."/>
            <person name="Clum A."/>
            <person name="Culley D."/>
            <person name="Crous P.W."/>
            <person name="Fauchery L."/>
            <person name="Girlanda M."/>
            <person name="Hayes R.D."/>
            <person name="Keri Z."/>
            <person name="LaButti K."/>
            <person name="Lipzen A."/>
            <person name="Lombard V."/>
            <person name="Magnuson J."/>
            <person name="Maillard F."/>
            <person name="Murat C."/>
            <person name="Nolan M."/>
            <person name="Ohm R.A."/>
            <person name="Pangilinan J."/>
            <person name="Pereira M.F."/>
            <person name="Perotto S."/>
            <person name="Peter M."/>
            <person name="Pfister S."/>
            <person name="Riley R."/>
            <person name="Sitrit Y."/>
            <person name="Stielow J.B."/>
            <person name="Szollosi G."/>
            <person name="Zifcakova L."/>
            <person name="Stursova M."/>
            <person name="Spatafora J.W."/>
            <person name="Tedersoo L."/>
            <person name="Vaario L.M."/>
            <person name="Yamada A."/>
            <person name="Yan M."/>
            <person name="Wang P."/>
            <person name="Xu J."/>
            <person name="Bruns T."/>
            <person name="Baldrian P."/>
            <person name="Vilgalys R."/>
            <person name="Dunand C."/>
            <person name="Henrissat B."/>
            <person name="Grigoriev I.V."/>
            <person name="Hibbett D."/>
            <person name="Nagy L.G."/>
            <person name="Martin F.M."/>
        </authorList>
    </citation>
    <scope>NUCLEOTIDE SEQUENCE</scope>
    <source>
        <strain evidence="4">BED1</strain>
    </source>
</reference>
<dbReference type="PANTHER" id="PTHR22589:SF29">
    <property type="entry name" value="MITOCHONDRIAL CARNITINE O-ACETYLTRANSFERASE-RELATED"/>
    <property type="match status" value="1"/>
</dbReference>
<dbReference type="InterPro" id="IPR042231">
    <property type="entry name" value="Cho/carn_acyl_trans_2"/>
</dbReference>
<dbReference type="Gene3D" id="1.10.275.20">
    <property type="entry name" value="Choline/Carnitine o-acyltransferase"/>
    <property type="match status" value="1"/>
</dbReference>
<dbReference type="Gene3D" id="3.30.559.70">
    <property type="entry name" value="Choline/Carnitine o-acyltransferase, domain 2"/>
    <property type="match status" value="1"/>
</dbReference>
<evidence type="ECO:0000313" key="8">
    <source>
        <dbReference type="Proteomes" id="UP001194468"/>
    </source>
</evidence>
<organism evidence="4 8">
    <name type="scientific">Boletus edulis BED1</name>
    <dbReference type="NCBI Taxonomy" id="1328754"/>
    <lineage>
        <taxon>Eukaryota</taxon>
        <taxon>Fungi</taxon>
        <taxon>Dikarya</taxon>
        <taxon>Basidiomycota</taxon>
        <taxon>Agaricomycotina</taxon>
        <taxon>Agaricomycetes</taxon>
        <taxon>Agaricomycetidae</taxon>
        <taxon>Boletales</taxon>
        <taxon>Boletineae</taxon>
        <taxon>Boletaceae</taxon>
        <taxon>Boletoideae</taxon>
        <taxon>Boletus</taxon>
    </lineage>
</organism>
<comment type="caution">
    <text evidence="4">The sequence shown here is derived from an EMBL/GenBank/DDBJ whole genome shotgun (WGS) entry which is preliminary data.</text>
</comment>
<dbReference type="EMBL" id="WHUW01000167">
    <property type="protein sequence ID" value="KAF8419832.1"/>
    <property type="molecule type" value="Genomic_DNA"/>
</dbReference>
<dbReference type="Proteomes" id="UP001194468">
    <property type="component" value="Unassembled WGS sequence"/>
</dbReference>
<dbReference type="InterPro" id="IPR000542">
    <property type="entry name" value="Carn_acyl_trans"/>
</dbReference>
<feature type="compositionally biased region" description="Polar residues" evidence="2">
    <location>
        <begin position="130"/>
        <end position="140"/>
    </location>
</feature>
<gene>
    <name evidence="7" type="ORF">L210DRAFT_3400485</name>
    <name evidence="6" type="ORF">L210DRAFT_3422839</name>
    <name evidence="5" type="ORF">L210DRAFT_3425554</name>
    <name evidence="4" type="ORF">L210DRAFT_3425591</name>
</gene>
<dbReference type="EMBL" id="WHUW01000167">
    <property type="protein sequence ID" value="KAF8419842.1"/>
    <property type="molecule type" value="Genomic_DNA"/>
</dbReference>
<keyword evidence="8" id="KW-1185">Reference proteome</keyword>
<evidence type="ECO:0000256" key="1">
    <source>
        <dbReference type="ARBA" id="ARBA00023315"/>
    </source>
</evidence>
<dbReference type="GO" id="GO:0005739">
    <property type="term" value="C:mitochondrion"/>
    <property type="evidence" value="ECO:0007669"/>
    <property type="project" value="TreeGrafter"/>
</dbReference>
<dbReference type="AlphaFoldDB" id="A0AAD4BDB8"/>
<dbReference type="EMBL" id="WHUW01000011">
    <property type="protein sequence ID" value="KAF8440765.1"/>
    <property type="molecule type" value="Genomic_DNA"/>
</dbReference>
<reference evidence="4" key="1">
    <citation type="submission" date="2019-10" db="EMBL/GenBank/DDBJ databases">
        <authorList>
            <consortium name="DOE Joint Genome Institute"/>
            <person name="Kuo A."/>
            <person name="Miyauchi S."/>
            <person name="Kiss E."/>
            <person name="Drula E."/>
            <person name="Kohler A."/>
            <person name="Sanchez-Garcia M."/>
            <person name="Andreopoulos B."/>
            <person name="Barry K.W."/>
            <person name="Bonito G."/>
            <person name="Buee M."/>
            <person name="Carver A."/>
            <person name="Chen C."/>
            <person name="Cichocki N."/>
            <person name="Clum A."/>
            <person name="Culley D."/>
            <person name="Crous P.W."/>
            <person name="Fauchery L."/>
            <person name="Girlanda M."/>
            <person name="Hayes R."/>
            <person name="Keri Z."/>
            <person name="LaButti K."/>
            <person name="Lipzen A."/>
            <person name="Lombard V."/>
            <person name="Magnuson J."/>
            <person name="Maillard F."/>
            <person name="Morin E."/>
            <person name="Murat C."/>
            <person name="Nolan M."/>
            <person name="Ohm R."/>
            <person name="Pangilinan J."/>
            <person name="Pereira M."/>
            <person name="Perotto S."/>
            <person name="Peter M."/>
            <person name="Riley R."/>
            <person name="Sitrit Y."/>
            <person name="Stielow B."/>
            <person name="Szollosi G."/>
            <person name="Zifcakova L."/>
            <person name="Stursova M."/>
            <person name="Spatafora J.W."/>
            <person name="Tedersoo L."/>
            <person name="Vaario L.-M."/>
            <person name="Yamada A."/>
            <person name="Yan M."/>
            <person name="Wang P."/>
            <person name="Xu J."/>
            <person name="Bruns T."/>
            <person name="Baldrian P."/>
            <person name="Vilgalys R."/>
            <person name="Henrissat B."/>
            <person name="Grigoriev I.V."/>
            <person name="Hibbett D."/>
            <person name="Nagy L.G."/>
            <person name="Martin F.M."/>
        </authorList>
    </citation>
    <scope>NUCLEOTIDE SEQUENCE</scope>
    <source>
        <strain evidence="4">BED1</strain>
    </source>
</reference>
<dbReference type="Pfam" id="PF00755">
    <property type="entry name" value="Carn_acyltransf"/>
    <property type="match status" value="1"/>
</dbReference>
<dbReference type="GO" id="GO:0009437">
    <property type="term" value="P:carnitine metabolic process"/>
    <property type="evidence" value="ECO:0007669"/>
    <property type="project" value="TreeGrafter"/>
</dbReference>
<feature type="region of interest" description="Disordered" evidence="2">
    <location>
        <begin position="130"/>
        <end position="152"/>
    </location>
</feature>
<evidence type="ECO:0000313" key="5">
    <source>
        <dbReference type="EMBL" id="KAF8419842.1"/>
    </source>
</evidence>